<dbReference type="PANTHER" id="PTHR45651:SF68">
    <property type="entry name" value="ION TRANSPORT DOMAIN-CONTAINING PROTEIN"/>
    <property type="match status" value="1"/>
</dbReference>
<keyword evidence="1" id="KW-1071">Ligand-gated ion channel</keyword>
<dbReference type="GO" id="GO:0016020">
    <property type="term" value="C:membrane"/>
    <property type="evidence" value="ECO:0007669"/>
    <property type="project" value="UniProtKB-SubCell"/>
</dbReference>
<gene>
    <name evidence="4" type="ORF">CJ030_MR7G014384</name>
</gene>
<dbReference type="InterPro" id="IPR014710">
    <property type="entry name" value="RmlC-like_jellyroll"/>
</dbReference>
<dbReference type="InterPro" id="IPR018490">
    <property type="entry name" value="cNMP-bd_dom_sf"/>
</dbReference>
<dbReference type="GO" id="GO:0034220">
    <property type="term" value="P:monoatomic ion transmembrane transport"/>
    <property type="evidence" value="ECO:0007669"/>
    <property type="project" value="UniProtKB-KW"/>
</dbReference>
<sequence>MQIYMELATEKLEKTSTTARKLKYKRLEIKLWLPRYGIQEKGVEERIMGSIRDIIKQEKEFDDQRLLLHLPQKLRRDIMLSICKSLFEKEPTLRKASEDRYLSSLICDSLKPVYLNEDTYIIRQGEVLDKMLFFNQGTVCTFSTNDENGTGCLKKGDFYGEELLKWVLAPLDSSGPSEQIPFSKITLKCKTKVEVFSLWVDDLKNVVSGNDLRITKFRRIIGFTDTKDELKYAAAKSLQAAYRRHRAQPKNSNGPRKATKSVRCLCVLGPVRVTYD</sequence>
<accession>A0A6A1V0Q4</accession>
<keyword evidence="5" id="KW-1185">Reference proteome</keyword>
<dbReference type="EMBL" id="RXIC02000025">
    <property type="protein sequence ID" value="KAB1206239.1"/>
    <property type="molecule type" value="Genomic_DNA"/>
</dbReference>
<proteinExistence type="predicted"/>
<reference evidence="4 5" key="1">
    <citation type="journal article" date="2019" name="Plant Biotechnol. J.">
        <title>The red bayberry genome and genetic basis of sex determination.</title>
        <authorList>
            <person name="Jia H.M."/>
            <person name="Jia H.J."/>
            <person name="Cai Q.L."/>
            <person name="Wang Y."/>
            <person name="Zhao H.B."/>
            <person name="Yang W.F."/>
            <person name="Wang G.Y."/>
            <person name="Li Y.H."/>
            <person name="Zhan D.L."/>
            <person name="Shen Y.T."/>
            <person name="Niu Q.F."/>
            <person name="Chang L."/>
            <person name="Qiu J."/>
            <person name="Zhao L."/>
            <person name="Xie H.B."/>
            <person name="Fu W.Y."/>
            <person name="Jin J."/>
            <person name="Li X.W."/>
            <person name="Jiao Y."/>
            <person name="Zhou C.C."/>
            <person name="Tu T."/>
            <person name="Chai C.Y."/>
            <person name="Gao J.L."/>
            <person name="Fan L.J."/>
            <person name="van de Weg E."/>
            <person name="Wang J.Y."/>
            <person name="Gao Z.S."/>
        </authorList>
    </citation>
    <scope>NUCLEOTIDE SEQUENCE [LARGE SCALE GENOMIC DNA]</scope>
    <source>
        <tissue evidence="4">Leaves</tissue>
    </source>
</reference>
<dbReference type="SUPFAM" id="SSF51206">
    <property type="entry name" value="cAMP-binding domain-like"/>
    <property type="match status" value="1"/>
</dbReference>
<keyword evidence="2" id="KW-0407">Ion channel</keyword>
<evidence type="ECO:0000313" key="5">
    <source>
        <dbReference type="Proteomes" id="UP000516437"/>
    </source>
</evidence>
<keyword evidence="1" id="KW-0406">Ion transport</keyword>
<keyword evidence="1" id="KW-0813">Transport</keyword>
<dbReference type="PANTHER" id="PTHR45651">
    <property type="entry name" value="CYCLIC NUCLEOTIDE-GATED ION CHANNEL 15-RELATED-RELATED"/>
    <property type="match status" value="1"/>
</dbReference>
<comment type="caution">
    <text evidence="4">The sequence shown here is derived from an EMBL/GenBank/DDBJ whole genome shotgun (WGS) entry which is preliminary data.</text>
</comment>
<feature type="domain" description="Cyclic nucleotide-binding" evidence="3">
    <location>
        <begin position="106"/>
        <end position="164"/>
    </location>
</feature>
<dbReference type="AlphaFoldDB" id="A0A6A1V0Q4"/>
<evidence type="ECO:0000259" key="3">
    <source>
        <dbReference type="PROSITE" id="PS50042"/>
    </source>
</evidence>
<evidence type="ECO:0000256" key="2">
    <source>
        <dbReference type="ARBA" id="ARBA00023303"/>
    </source>
</evidence>
<dbReference type="InterPro" id="IPR000595">
    <property type="entry name" value="cNMP-bd_dom"/>
</dbReference>
<dbReference type="Gene3D" id="2.60.120.10">
    <property type="entry name" value="Jelly Rolls"/>
    <property type="match status" value="1"/>
</dbReference>
<dbReference type="CDD" id="cd00038">
    <property type="entry name" value="CAP_ED"/>
    <property type="match status" value="1"/>
</dbReference>
<dbReference type="PROSITE" id="PS50042">
    <property type="entry name" value="CNMP_BINDING_3"/>
    <property type="match status" value="1"/>
</dbReference>
<evidence type="ECO:0000313" key="4">
    <source>
        <dbReference type="EMBL" id="KAB1206239.1"/>
    </source>
</evidence>
<dbReference type="OrthoDB" id="421226at2759"/>
<organism evidence="4 5">
    <name type="scientific">Morella rubra</name>
    <name type="common">Chinese bayberry</name>
    <dbReference type="NCBI Taxonomy" id="262757"/>
    <lineage>
        <taxon>Eukaryota</taxon>
        <taxon>Viridiplantae</taxon>
        <taxon>Streptophyta</taxon>
        <taxon>Embryophyta</taxon>
        <taxon>Tracheophyta</taxon>
        <taxon>Spermatophyta</taxon>
        <taxon>Magnoliopsida</taxon>
        <taxon>eudicotyledons</taxon>
        <taxon>Gunneridae</taxon>
        <taxon>Pentapetalae</taxon>
        <taxon>rosids</taxon>
        <taxon>fabids</taxon>
        <taxon>Fagales</taxon>
        <taxon>Myricaceae</taxon>
        <taxon>Morella</taxon>
    </lineage>
</organism>
<protein>
    <submittedName>
        <fullName evidence="4">Cyclic nucleotide-gated ion channel 1</fullName>
    </submittedName>
</protein>
<name>A0A6A1V0Q4_9ROSI</name>
<evidence type="ECO:0000256" key="1">
    <source>
        <dbReference type="ARBA" id="ARBA00023286"/>
    </source>
</evidence>
<dbReference type="Proteomes" id="UP000516437">
    <property type="component" value="Chromosome 7"/>
</dbReference>